<dbReference type="PROSITE" id="PS51068">
    <property type="entry name" value="FPG_CAT"/>
    <property type="match status" value="1"/>
</dbReference>
<dbReference type="EMBL" id="JXBZ01000005">
    <property type="protein sequence ID" value="KJY49124.1"/>
    <property type="molecule type" value="Genomic_DNA"/>
</dbReference>
<dbReference type="SMART" id="SM01232">
    <property type="entry name" value="H2TH"/>
    <property type="match status" value="1"/>
</dbReference>
<evidence type="ECO:0000256" key="7">
    <source>
        <dbReference type="ARBA" id="ARBA00022801"/>
    </source>
</evidence>
<feature type="binding site" evidence="15">
    <location>
        <position position="154"/>
    </location>
    <ligand>
        <name>DNA</name>
        <dbReference type="ChEBI" id="CHEBI:16991"/>
    </ligand>
</feature>
<gene>
    <name evidence="15 18" type="primary">mutM</name>
    <name evidence="15" type="synonym">fpg</name>
    <name evidence="18" type="ORF">JG29_05740</name>
</gene>
<evidence type="ECO:0000259" key="17">
    <source>
        <dbReference type="PROSITE" id="PS51068"/>
    </source>
</evidence>
<dbReference type="Gene3D" id="1.10.8.50">
    <property type="match status" value="1"/>
</dbReference>
<evidence type="ECO:0000256" key="13">
    <source>
        <dbReference type="ARBA" id="ARBA00023295"/>
    </source>
</evidence>
<evidence type="ECO:0000256" key="3">
    <source>
        <dbReference type="ARBA" id="ARBA00011245"/>
    </source>
</evidence>
<proteinExistence type="inferred from homology"/>
<dbReference type="HOGENOM" id="CLU_038423_1_2_9"/>
<dbReference type="NCBIfam" id="TIGR00577">
    <property type="entry name" value="fpg"/>
    <property type="match status" value="1"/>
</dbReference>
<dbReference type="Proteomes" id="UP000033695">
    <property type="component" value="Unassembled WGS sequence"/>
</dbReference>
<name>A0A0F4KT00_9LACO</name>
<dbReference type="CDD" id="cd08966">
    <property type="entry name" value="EcFpg-like_N"/>
    <property type="match status" value="1"/>
</dbReference>
<feature type="active site" description="Proton donor; for delta-elimination activity" evidence="15">
    <location>
        <position position="263"/>
    </location>
</feature>
<feature type="binding site" evidence="15">
    <location>
        <position position="92"/>
    </location>
    <ligand>
        <name>DNA</name>
        <dbReference type="ChEBI" id="CHEBI:16991"/>
    </ligand>
</feature>
<organism evidence="18 19">
    <name type="scientific">Bombilactobacillus mellis</name>
    <dbReference type="NCBI Taxonomy" id="1218508"/>
    <lineage>
        <taxon>Bacteria</taxon>
        <taxon>Bacillati</taxon>
        <taxon>Bacillota</taxon>
        <taxon>Bacilli</taxon>
        <taxon>Lactobacillales</taxon>
        <taxon>Lactobacillaceae</taxon>
        <taxon>Bombilactobacillus</taxon>
    </lineage>
</organism>
<dbReference type="InterPro" id="IPR015887">
    <property type="entry name" value="DNA_glyclase_Znf_dom_DNA_BS"/>
</dbReference>
<dbReference type="InterPro" id="IPR010663">
    <property type="entry name" value="Znf_FPG/IleRS"/>
</dbReference>
<dbReference type="FunFam" id="1.10.8.50:FF:000003">
    <property type="entry name" value="Formamidopyrimidine-DNA glycosylase"/>
    <property type="match status" value="1"/>
</dbReference>
<comment type="function">
    <text evidence="15">Involved in base excision repair of DNA damaged by oxidation or by mutagenic agents. Acts as DNA glycosylase that recognizes and removes damaged bases. Has a preference for oxidized purines, such as 7,8-dihydro-8-oxoguanine (8-oxoG). Has AP (apurinic/apyrimidinic) lyase activity and introduces nicks in the DNA strand. Cleaves the DNA backbone by beta-delta elimination to generate a single-strand break at the site of the removed base with both 3'- and 5'-phosphates.</text>
</comment>
<dbReference type="InterPro" id="IPR020629">
    <property type="entry name" value="FPG_Glyclase"/>
</dbReference>
<evidence type="ECO:0000256" key="8">
    <source>
        <dbReference type="ARBA" id="ARBA00022833"/>
    </source>
</evidence>
<evidence type="ECO:0000256" key="12">
    <source>
        <dbReference type="ARBA" id="ARBA00023268"/>
    </source>
</evidence>
<keyword evidence="13 15" id="KW-0326">Glycosidase</keyword>
<feature type="domain" description="Formamidopyrimidine-DNA glycosylase catalytic" evidence="17">
    <location>
        <begin position="2"/>
        <end position="114"/>
    </location>
</feature>
<evidence type="ECO:0000256" key="14">
    <source>
        <dbReference type="ARBA" id="ARBA00044632"/>
    </source>
</evidence>
<keyword evidence="19" id="KW-1185">Reference proteome</keyword>
<dbReference type="InterPro" id="IPR035937">
    <property type="entry name" value="FPG_N"/>
</dbReference>
<comment type="catalytic activity">
    <reaction evidence="1 15">
        <text>Hydrolysis of DNA containing ring-opened 7-methylguanine residues, releasing 2,6-diamino-4-hydroxy-5-(N-methyl)formamidopyrimidine.</text>
        <dbReference type="EC" id="3.2.2.23"/>
    </reaction>
</comment>
<keyword evidence="5 15" id="KW-0227">DNA damage</keyword>
<keyword evidence="12 15" id="KW-0511">Multifunctional enzyme</keyword>
<feature type="domain" description="FPG-type" evidence="16">
    <location>
        <begin position="239"/>
        <end position="273"/>
    </location>
</feature>
<dbReference type="SUPFAM" id="SSF57716">
    <property type="entry name" value="Glucocorticoid receptor-like (DNA-binding domain)"/>
    <property type="match status" value="1"/>
</dbReference>
<comment type="caution">
    <text evidence="18">The sequence shown here is derived from an EMBL/GenBank/DDBJ whole genome shotgun (WGS) entry which is preliminary data.</text>
</comment>
<evidence type="ECO:0000313" key="18">
    <source>
        <dbReference type="EMBL" id="KJY49124.1"/>
    </source>
</evidence>
<dbReference type="AlphaFoldDB" id="A0A0F4KT00"/>
<dbReference type="InterPro" id="IPR015886">
    <property type="entry name" value="H2TH_FPG"/>
</dbReference>
<dbReference type="Pfam" id="PF01149">
    <property type="entry name" value="Fapy_DNA_glyco"/>
    <property type="match status" value="1"/>
</dbReference>
<dbReference type="GO" id="GO:0006284">
    <property type="term" value="P:base-excision repair"/>
    <property type="evidence" value="ECO:0007669"/>
    <property type="project" value="InterPro"/>
</dbReference>
<dbReference type="PANTHER" id="PTHR22993">
    <property type="entry name" value="FORMAMIDOPYRIMIDINE-DNA GLYCOSYLASE"/>
    <property type="match status" value="1"/>
</dbReference>
<evidence type="ECO:0000256" key="4">
    <source>
        <dbReference type="ARBA" id="ARBA00022723"/>
    </source>
</evidence>
<keyword evidence="7 15" id="KW-0378">Hydrolase</keyword>
<reference evidence="18 19" key="1">
    <citation type="submission" date="2014-12" db="EMBL/GenBank/DDBJ databases">
        <title>Comparative genomics of the lactic acid bacteria isolated from the honey bee gut.</title>
        <authorList>
            <person name="Ellegaard K.M."/>
            <person name="Tamarit D."/>
            <person name="Javelind E."/>
            <person name="Olofsson T."/>
            <person name="Andersson S.G."/>
            <person name="Vasquez A."/>
        </authorList>
    </citation>
    <scope>NUCLEOTIDE SEQUENCE [LARGE SCALE GENOMIC DNA]</scope>
    <source>
        <strain evidence="18 19">Hon2</strain>
    </source>
</reference>
<comment type="similarity">
    <text evidence="2 15">Belongs to the FPG family.</text>
</comment>
<evidence type="ECO:0000256" key="15">
    <source>
        <dbReference type="HAMAP-Rule" id="MF_00103"/>
    </source>
</evidence>
<comment type="cofactor">
    <cofactor evidence="15">
        <name>Zn(2+)</name>
        <dbReference type="ChEBI" id="CHEBI:29105"/>
    </cofactor>
    <text evidence="15">Binds 1 zinc ion per subunit.</text>
</comment>
<feature type="active site" description="Schiff-base intermediate with DNA" evidence="15">
    <location>
        <position position="2"/>
    </location>
</feature>
<evidence type="ECO:0000256" key="5">
    <source>
        <dbReference type="ARBA" id="ARBA00022763"/>
    </source>
</evidence>
<dbReference type="PROSITE" id="PS01242">
    <property type="entry name" value="ZF_FPG_1"/>
    <property type="match status" value="1"/>
</dbReference>
<evidence type="ECO:0000256" key="11">
    <source>
        <dbReference type="ARBA" id="ARBA00023239"/>
    </source>
</evidence>
<sequence>MPELPEVETVRRGLNSLVKGRTITNVEIYYDKIIIGSVADFQHQLVGAKILDIGRRAKYLLFHFDNNLTMISHLRMEGKYQVRASKADFDKHVHIVFHLDDGKFLGYRDVRKFGKMQLVPTTEELQGKAIAALGPEPLTPEYTLAALQQGLQRRKKSIKATLLDQHVVSGLGNIYVDEVLWRAQIHPEEPANKVTEQQVAALYPIINDEIKTAIAAGGTTVRSYVDATGHEGTFQLQLHVYNQEGHPCERCGTIIKKIKVAGRGTHFCPQCQTLNP</sequence>
<dbReference type="InterPro" id="IPR012319">
    <property type="entry name" value="FPG_cat"/>
</dbReference>
<evidence type="ECO:0000259" key="16">
    <source>
        <dbReference type="PROSITE" id="PS51066"/>
    </source>
</evidence>
<dbReference type="Pfam" id="PF06831">
    <property type="entry name" value="H2TH"/>
    <property type="match status" value="1"/>
</dbReference>
<keyword evidence="4 15" id="KW-0479">Metal-binding</keyword>
<evidence type="ECO:0000313" key="19">
    <source>
        <dbReference type="Proteomes" id="UP000033695"/>
    </source>
</evidence>
<dbReference type="EC" id="3.2.2.23" evidence="15"/>
<dbReference type="GO" id="GO:0034039">
    <property type="term" value="F:8-oxo-7,8-dihydroguanine DNA N-glycosylase activity"/>
    <property type="evidence" value="ECO:0007669"/>
    <property type="project" value="TreeGrafter"/>
</dbReference>
<dbReference type="GO" id="GO:0003690">
    <property type="term" value="F:double-stranded DNA binding"/>
    <property type="evidence" value="ECO:0007669"/>
    <property type="project" value="UniProtKB-ARBA"/>
</dbReference>
<accession>A0A0F4KT00</accession>
<dbReference type="SMART" id="SM00898">
    <property type="entry name" value="Fapy_DNA_glyco"/>
    <property type="match status" value="1"/>
</dbReference>
<dbReference type="NCBIfam" id="NF002211">
    <property type="entry name" value="PRK01103.1"/>
    <property type="match status" value="1"/>
</dbReference>
<feature type="active site" description="Proton donor" evidence="15">
    <location>
        <position position="3"/>
    </location>
</feature>
<dbReference type="PATRIC" id="fig|1218508.4.peg.589"/>
<evidence type="ECO:0000256" key="10">
    <source>
        <dbReference type="ARBA" id="ARBA00023204"/>
    </source>
</evidence>
<dbReference type="InterPro" id="IPR010979">
    <property type="entry name" value="Ribosomal_uS13-like_H2TH"/>
</dbReference>
<dbReference type="GO" id="GO:0003684">
    <property type="term" value="F:damaged DNA binding"/>
    <property type="evidence" value="ECO:0007669"/>
    <property type="project" value="InterPro"/>
</dbReference>
<keyword evidence="10 15" id="KW-0234">DNA repair</keyword>
<dbReference type="EC" id="4.2.99.18" evidence="15"/>
<dbReference type="InterPro" id="IPR000214">
    <property type="entry name" value="Znf_DNA_glyclase/AP_lyase"/>
</dbReference>
<comment type="subunit">
    <text evidence="3 15">Monomer.</text>
</comment>
<dbReference type="GO" id="GO:0140078">
    <property type="term" value="F:class I DNA-(apurinic or apyrimidinic site) endonuclease activity"/>
    <property type="evidence" value="ECO:0007669"/>
    <property type="project" value="UniProtKB-EC"/>
</dbReference>
<evidence type="ECO:0000256" key="6">
    <source>
        <dbReference type="ARBA" id="ARBA00022771"/>
    </source>
</evidence>
<dbReference type="PANTHER" id="PTHR22993:SF9">
    <property type="entry name" value="FORMAMIDOPYRIMIDINE-DNA GLYCOSYLASE"/>
    <property type="match status" value="1"/>
</dbReference>
<evidence type="ECO:0000256" key="1">
    <source>
        <dbReference type="ARBA" id="ARBA00001668"/>
    </source>
</evidence>
<dbReference type="PROSITE" id="PS51066">
    <property type="entry name" value="ZF_FPG_2"/>
    <property type="match status" value="1"/>
</dbReference>
<dbReference type="RefSeq" id="WP_045922432.1">
    <property type="nucleotide sequence ID" value="NZ_JAAEDY010000005.1"/>
</dbReference>
<keyword evidence="8 15" id="KW-0862">Zinc</keyword>
<dbReference type="GO" id="GO:0008270">
    <property type="term" value="F:zinc ion binding"/>
    <property type="evidence" value="ECO:0007669"/>
    <property type="project" value="UniProtKB-UniRule"/>
</dbReference>
<evidence type="ECO:0000256" key="2">
    <source>
        <dbReference type="ARBA" id="ARBA00009409"/>
    </source>
</evidence>
<protein>
    <recommendedName>
        <fullName evidence="15">Formamidopyrimidine-DNA glycosylase</fullName>
        <shortName evidence="15">Fapy-DNA glycosylase</shortName>
        <ecNumber evidence="15">3.2.2.23</ecNumber>
    </recommendedName>
    <alternativeName>
        <fullName evidence="15">DNA-(apurinic or apyrimidinic site) lyase MutM</fullName>
        <shortName evidence="15">AP lyase MutM</shortName>
        <ecNumber evidence="15">4.2.99.18</ecNumber>
    </alternativeName>
</protein>
<evidence type="ECO:0000256" key="9">
    <source>
        <dbReference type="ARBA" id="ARBA00023125"/>
    </source>
</evidence>
<dbReference type="STRING" id="1218508.JG29_05740"/>
<comment type="catalytic activity">
    <reaction evidence="14 15">
        <text>2'-deoxyribonucleotide-(2'-deoxyribose 5'-phosphate)-2'-deoxyribonucleotide-DNA = a 3'-end 2'-deoxyribonucleotide-(2,3-dehydro-2,3-deoxyribose 5'-phosphate)-DNA + a 5'-end 5'-phospho-2'-deoxyribonucleoside-DNA + H(+)</text>
        <dbReference type="Rhea" id="RHEA:66592"/>
        <dbReference type="Rhea" id="RHEA-COMP:13180"/>
        <dbReference type="Rhea" id="RHEA-COMP:16897"/>
        <dbReference type="Rhea" id="RHEA-COMP:17067"/>
        <dbReference type="ChEBI" id="CHEBI:15378"/>
        <dbReference type="ChEBI" id="CHEBI:136412"/>
        <dbReference type="ChEBI" id="CHEBI:157695"/>
        <dbReference type="ChEBI" id="CHEBI:167181"/>
        <dbReference type="EC" id="4.2.99.18"/>
    </reaction>
</comment>
<dbReference type="OrthoDB" id="9800855at2"/>
<feature type="active site" description="Proton donor; for beta-elimination activity" evidence="15">
    <location>
        <position position="58"/>
    </location>
</feature>
<feature type="binding site" evidence="15">
    <location>
        <position position="111"/>
    </location>
    <ligand>
        <name>DNA</name>
        <dbReference type="ChEBI" id="CHEBI:16991"/>
    </ligand>
</feature>
<keyword evidence="11 15" id="KW-0456">Lyase</keyword>
<dbReference type="Pfam" id="PF06827">
    <property type="entry name" value="zf-FPG_IleRS"/>
    <property type="match status" value="1"/>
</dbReference>
<dbReference type="HAMAP" id="MF_00103">
    <property type="entry name" value="Fapy_DNA_glycosyl"/>
    <property type="match status" value="1"/>
</dbReference>
<keyword evidence="6 15" id="KW-0863">Zinc-finger</keyword>
<dbReference type="Gene3D" id="3.20.190.10">
    <property type="entry name" value="MutM-like, N-terminal"/>
    <property type="match status" value="1"/>
</dbReference>
<dbReference type="SUPFAM" id="SSF46946">
    <property type="entry name" value="S13-like H2TH domain"/>
    <property type="match status" value="1"/>
</dbReference>
<keyword evidence="9 15" id="KW-0238">DNA-binding</keyword>
<dbReference type="SUPFAM" id="SSF81624">
    <property type="entry name" value="N-terminal domain of MutM-like DNA repair proteins"/>
    <property type="match status" value="1"/>
</dbReference>